<keyword evidence="1" id="KW-0633">Potassium transport</keyword>
<feature type="transmembrane region" description="Helical" evidence="2">
    <location>
        <begin position="35"/>
        <end position="60"/>
    </location>
</feature>
<dbReference type="Pfam" id="PF01007">
    <property type="entry name" value="IRK"/>
    <property type="match status" value="1"/>
</dbReference>
<proteinExistence type="inferred from homology"/>
<comment type="similarity">
    <text evidence="1">Belongs to the inward rectifier-type potassium channel (TC 1.A.2.1) family.</text>
</comment>
<evidence type="ECO:0000313" key="5">
    <source>
        <dbReference type="Proteomes" id="UP000298663"/>
    </source>
</evidence>
<reference evidence="4 5" key="1">
    <citation type="journal article" date="2015" name="Genome Biol.">
        <title>Comparative genomics of Steinernema reveals deeply conserved gene regulatory networks.</title>
        <authorList>
            <person name="Dillman A.R."/>
            <person name="Macchietto M."/>
            <person name="Porter C.F."/>
            <person name="Rogers A."/>
            <person name="Williams B."/>
            <person name="Antoshechkin I."/>
            <person name="Lee M.M."/>
            <person name="Goodwin Z."/>
            <person name="Lu X."/>
            <person name="Lewis E.E."/>
            <person name="Goodrich-Blair H."/>
            <person name="Stock S.P."/>
            <person name="Adams B.J."/>
            <person name="Sternberg P.W."/>
            <person name="Mortazavi A."/>
        </authorList>
    </citation>
    <scope>NUCLEOTIDE SEQUENCE [LARGE SCALE GENOMIC DNA]</scope>
    <source>
        <strain evidence="4 5">ALL</strain>
    </source>
</reference>
<dbReference type="GO" id="GO:0034765">
    <property type="term" value="P:regulation of monoatomic ion transmembrane transport"/>
    <property type="evidence" value="ECO:0007669"/>
    <property type="project" value="TreeGrafter"/>
</dbReference>
<comment type="subcellular location">
    <subcellularLocation>
        <location evidence="1">Membrane</location>
        <topology evidence="1">Multi-pass membrane protein</topology>
    </subcellularLocation>
</comment>
<dbReference type="SUPFAM" id="SSF81324">
    <property type="entry name" value="Voltage-gated potassium channels"/>
    <property type="match status" value="1"/>
</dbReference>
<comment type="caution">
    <text evidence="4">The sequence shown here is derived from an EMBL/GenBank/DDBJ whole genome shotgun (WGS) entry which is preliminary data.</text>
</comment>
<name>A0A4U5NE98_STECR</name>
<keyword evidence="1" id="KW-0407">Ion channel</keyword>
<dbReference type="GO" id="GO:1990573">
    <property type="term" value="P:potassium ion import across plasma membrane"/>
    <property type="evidence" value="ECO:0007669"/>
    <property type="project" value="TreeGrafter"/>
</dbReference>
<keyword evidence="2" id="KW-1133">Transmembrane helix</keyword>
<keyword evidence="1" id="KW-0851">Voltage-gated channel</keyword>
<dbReference type="Gene3D" id="1.10.287.70">
    <property type="match status" value="1"/>
</dbReference>
<evidence type="ECO:0000259" key="3">
    <source>
        <dbReference type="Pfam" id="PF01007"/>
    </source>
</evidence>
<keyword evidence="5" id="KW-1185">Reference proteome</keyword>
<sequence>MPTEASFLASAFDLYVLVLIVEDKSFFGLRGLPEILGMFIACLGLIGTRVCLSSNTGFVVTQSESGSLGSSVRATLSSTTSAVLAFFLIFLPVASFPLRLLLTGGLFGNRKIVKINGHTSQRFWVSPVARNDDAGSLLVTTQGPPKAKSVSRARLVTKDGDCKLRQIHLPNRYKNLYKNWFHLIIESSWRCILAIFALGFLASWSTFAVLYYAIVYMSGDLQKNPENRQCIANVHSFVSAFLFR</sequence>
<reference evidence="4 5" key="2">
    <citation type="journal article" date="2019" name="G3 (Bethesda)">
        <title>Hybrid Assembly of the Genome of the Entomopathogenic Nematode Steinernema carpocapsae Identifies the X-Chromosome.</title>
        <authorList>
            <person name="Serra L."/>
            <person name="Macchietto M."/>
            <person name="Macias-Munoz A."/>
            <person name="McGill C.J."/>
            <person name="Rodriguez I.M."/>
            <person name="Rodriguez B."/>
            <person name="Murad R."/>
            <person name="Mortazavi A."/>
        </authorList>
    </citation>
    <scope>NUCLEOTIDE SEQUENCE [LARGE SCALE GENOMIC DNA]</scope>
    <source>
        <strain evidence="4 5">ALL</strain>
    </source>
</reference>
<dbReference type="PANTHER" id="PTHR11767:SF61">
    <property type="entry name" value="IRK_C DOMAIN-CONTAINING PROTEIN"/>
    <property type="match status" value="1"/>
</dbReference>
<dbReference type="PANTHER" id="PTHR11767">
    <property type="entry name" value="INWARD RECTIFIER POTASSIUM CHANNEL"/>
    <property type="match status" value="1"/>
</dbReference>
<feature type="transmembrane region" description="Helical" evidence="2">
    <location>
        <begin position="6"/>
        <end position="23"/>
    </location>
</feature>
<keyword evidence="1" id="KW-0630">Potassium</keyword>
<keyword evidence="1" id="KW-0813">Transport</keyword>
<dbReference type="GO" id="GO:0005242">
    <property type="term" value="F:inward rectifier potassium channel activity"/>
    <property type="evidence" value="ECO:0007669"/>
    <property type="project" value="InterPro"/>
</dbReference>
<organism evidence="4 5">
    <name type="scientific">Steinernema carpocapsae</name>
    <name type="common">Entomopathogenic nematode</name>
    <dbReference type="NCBI Taxonomy" id="34508"/>
    <lineage>
        <taxon>Eukaryota</taxon>
        <taxon>Metazoa</taxon>
        <taxon>Ecdysozoa</taxon>
        <taxon>Nematoda</taxon>
        <taxon>Chromadorea</taxon>
        <taxon>Rhabditida</taxon>
        <taxon>Tylenchina</taxon>
        <taxon>Panagrolaimomorpha</taxon>
        <taxon>Strongyloidoidea</taxon>
        <taxon>Steinernematidae</taxon>
        <taxon>Steinernema</taxon>
    </lineage>
</organism>
<gene>
    <name evidence="4" type="ORF">L596_014941</name>
</gene>
<keyword evidence="1 2" id="KW-0812">Transmembrane</keyword>
<dbReference type="InterPro" id="IPR016449">
    <property type="entry name" value="K_chnl_inward-rec_Kir"/>
</dbReference>
<dbReference type="GO" id="GO:0034702">
    <property type="term" value="C:monoatomic ion channel complex"/>
    <property type="evidence" value="ECO:0007669"/>
    <property type="project" value="UniProtKB-KW"/>
</dbReference>
<feature type="transmembrane region" description="Helical" evidence="2">
    <location>
        <begin position="191"/>
        <end position="214"/>
    </location>
</feature>
<dbReference type="Proteomes" id="UP000298663">
    <property type="component" value="Unassembled WGS sequence"/>
</dbReference>
<keyword evidence="2" id="KW-0472">Membrane</keyword>
<dbReference type="OrthoDB" id="273257at2759"/>
<accession>A0A4U5NE98</accession>
<dbReference type="EMBL" id="AZBU02000004">
    <property type="protein sequence ID" value="TKR80982.1"/>
    <property type="molecule type" value="Genomic_DNA"/>
</dbReference>
<evidence type="ECO:0000256" key="2">
    <source>
        <dbReference type="SAM" id="Phobius"/>
    </source>
</evidence>
<protein>
    <recommendedName>
        <fullName evidence="3">Potassium channel inwardly rectifying transmembrane domain-containing protein</fullName>
    </recommendedName>
</protein>
<evidence type="ECO:0000313" key="4">
    <source>
        <dbReference type="EMBL" id="TKR80982.1"/>
    </source>
</evidence>
<keyword evidence="1" id="KW-0406">Ion transport</keyword>
<dbReference type="InterPro" id="IPR040445">
    <property type="entry name" value="Kir_TM"/>
</dbReference>
<dbReference type="AlphaFoldDB" id="A0A4U5NE98"/>
<evidence type="ECO:0000256" key="1">
    <source>
        <dbReference type="RuleBase" id="RU003822"/>
    </source>
</evidence>
<dbReference type="GO" id="GO:0005886">
    <property type="term" value="C:plasma membrane"/>
    <property type="evidence" value="ECO:0007669"/>
    <property type="project" value="TreeGrafter"/>
</dbReference>
<feature type="transmembrane region" description="Helical" evidence="2">
    <location>
        <begin position="80"/>
        <end position="102"/>
    </location>
</feature>
<feature type="domain" description="Potassium channel inwardly rectifying transmembrane" evidence="3">
    <location>
        <begin position="156"/>
        <end position="243"/>
    </location>
</feature>